<name>A0ABY8AW02_9GAMM</name>
<feature type="transmembrane region" description="Helical" evidence="1">
    <location>
        <begin position="138"/>
        <end position="157"/>
    </location>
</feature>
<dbReference type="RefSeq" id="WP_275089728.1">
    <property type="nucleotide sequence ID" value="NZ_CP119078.1"/>
</dbReference>
<protein>
    <submittedName>
        <fullName evidence="2">Protein LphB</fullName>
    </submittedName>
</protein>
<dbReference type="Proteomes" id="UP001222087">
    <property type="component" value="Chromosome"/>
</dbReference>
<feature type="transmembrane region" description="Helical" evidence="1">
    <location>
        <begin position="285"/>
        <end position="306"/>
    </location>
</feature>
<evidence type="ECO:0000256" key="1">
    <source>
        <dbReference type="SAM" id="Phobius"/>
    </source>
</evidence>
<feature type="transmembrane region" description="Helical" evidence="1">
    <location>
        <begin position="7"/>
        <end position="28"/>
    </location>
</feature>
<feature type="transmembrane region" description="Helical" evidence="1">
    <location>
        <begin position="260"/>
        <end position="278"/>
    </location>
</feature>
<proteinExistence type="predicted"/>
<keyword evidence="1" id="KW-1133">Transmembrane helix</keyword>
<gene>
    <name evidence="2" type="ORF">PXX05_03775</name>
</gene>
<organism evidence="2 3">
    <name type="scientific">Legionella cardiaca</name>
    <dbReference type="NCBI Taxonomy" id="1071983"/>
    <lineage>
        <taxon>Bacteria</taxon>
        <taxon>Pseudomonadati</taxon>
        <taxon>Pseudomonadota</taxon>
        <taxon>Gammaproteobacteria</taxon>
        <taxon>Legionellales</taxon>
        <taxon>Legionellaceae</taxon>
        <taxon>Legionella</taxon>
    </lineage>
</organism>
<evidence type="ECO:0000313" key="2">
    <source>
        <dbReference type="EMBL" id="WED43914.1"/>
    </source>
</evidence>
<sequence>MSKKKGILVIFLFFCFSYLLVLQVYAIWPFTIDDMYISLRYAKHWSLGHGLSWNPAEEPVEGYSSFSFVALAALAMKLNIEPVNLLKSLGVVGLVFSTISLYFLSRLWFSAWIGFIPSIWLLLYRGEIIWSVSGLETTVYQALLCASLFFLFRGMGYRFFPEGRKKANWFYLVIAGFLLAVAGLTRPEAPVLMLIFYGLAIIDKPKTMQRHYFAGLLLSCLTVALLFLPYFVWRWDYYGRLFPNAVYCKGFRDFSLELDLAYLNLIWPFVLFALPAIFKAKDKRHYFLWLPSLAYLLLLIGADPIVAFSNRLFLPVFILLLPLTLQGIIHIVDYCLPREKTALSTVYLVVSVLLFAFFFIPKMTLANYRYFSANPQAGLALRQQVVDWLETHIKPGSRVVLADSGMIPYLSSLNFVDSYCLSNKKMSSVPNQNMYSWLCHDVLKTKPEVIILTSLVENGRVRYTPTDFCLAQVLKNNQLYDFKTIYKTGDQKSSYRYEIYTLSN</sequence>
<dbReference type="EMBL" id="CP119078">
    <property type="protein sequence ID" value="WED43914.1"/>
    <property type="molecule type" value="Genomic_DNA"/>
</dbReference>
<feature type="transmembrane region" description="Helical" evidence="1">
    <location>
        <begin position="212"/>
        <end position="233"/>
    </location>
</feature>
<keyword evidence="3" id="KW-1185">Reference proteome</keyword>
<reference evidence="2 3" key="1">
    <citation type="submission" date="2023-02" db="EMBL/GenBank/DDBJ databases">
        <title>Genome Sequence of L. cardiaca H63T.</title>
        <authorList>
            <person name="Lopez A.E."/>
            <person name="Cianciotto N.P."/>
        </authorList>
    </citation>
    <scope>NUCLEOTIDE SEQUENCE [LARGE SCALE GENOMIC DNA]</scope>
    <source>
        <strain evidence="2 3">H63</strain>
    </source>
</reference>
<keyword evidence="1" id="KW-0812">Transmembrane</keyword>
<feature type="transmembrane region" description="Helical" evidence="1">
    <location>
        <begin position="341"/>
        <end position="360"/>
    </location>
</feature>
<keyword evidence="1" id="KW-0472">Membrane</keyword>
<feature type="transmembrane region" description="Helical" evidence="1">
    <location>
        <begin position="109"/>
        <end position="126"/>
    </location>
</feature>
<feature type="transmembrane region" description="Helical" evidence="1">
    <location>
        <begin position="312"/>
        <end position="329"/>
    </location>
</feature>
<feature type="transmembrane region" description="Helical" evidence="1">
    <location>
        <begin position="169"/>
        <end position="200"/>
    </location>
</feature>
<accession>A0ABY8AW02</accession>
<evidence type="ECO:0000313" key="3">
    <source>
        <dbReference type="Proteomes" id="UP001222087"/>
    </source>
</evidence>